<comment type="caution">
    <text evidence="1">The sequence shown here is derived from an EMBL/GenBank/DDBJ whole genome shotgun (WGS) entry which is preliminary data.</text>
</comment>
<keyword evidence="1" id="KW-0808">Transferase</keyword>
<dbReference type="InterPro" id="IPR027417">
    <property type="entry name" value="P-loop_NTPase"/>
</dbReference>
<protein>
    <submittedName>
        <fullName evidence="1">Shikimate kinase</fullName>
    </submittedName>
</protein>
<dbReference type="SUPFAM" id="SSF52540">
    <property type="entry name" value="P-loop containing nucleoside triphosphate hydrolases"/>
    <property type="match status" value="1"/>
</dbReference>
<dbReference type="Gene3D" id="3.40.50.300">
    <property type="entry name" value="P-loop containing nucleotide triphosphate hydrolases"/>
    <property type="match status" value="1"/>
</dbReference>
<keyword evidence="2" id="KW-1185">Reference proteome</keyword>
<name>A0ABS0HU28_9HYPH</name>
<gene>
    <name evidence="1" type="ORF">I2H36_13135</name>
</gene>
<accession>A0ABS0HU28</accession>
<dbReference type="Proteomes" id="UP000611708">
    <property type="component" value="Unassembled WGS sequence"/>
</dbReference>
<dbReference type="GO" id="GO:0016301">
    <property type="term" value="F:kinase activity"/>
    <property type="evidence" value="ECO:0007669"/>
    <property type="project" value="UniProtKB-KW"/>
</dbReference>
<proteinExistence type="predicted"/>
<keyword evidence="1" id="KW-0418">Kinase</keyword>
<reference evidence="1 2" key="1">
    <citation type="submission" date="2020-11" db="EMBL/GenBank/DDBJ databases">
        <authorList>
            <person name="Kim M.K."/>
        </authorList>
    </citation>
    <scope>NUCLEOTIDE SEQUENCE [LARGE SCALE GENOMIC DNA]</scope>
    <source>
        <strain evidence="1 2">BT290</strain>
    </source>
</reference>
<dbReference type="EMBL" id="JADQDN010000006">
    <property type="protein sequence ID" value="MBF9196987.1"/>
    <property type="molecule type" value="Genomic_DNA"/>
</dbReference>
<sequence>MLTVIHINGPINSGKSTLGRALAASLPEASFIDGDDHDAPDDAPLDVRIEAALGRIETEIATGQGRYLVVAYPLDNTDYERLKTASDRCRAWFLVLTLAPPLEVALTNRGQRDLSSEEKRRIVEMYDEGYHARPFSDLVLDTSVLSLPESIERAHAVTLETIPEKKERPGGRTRWS</sequence>
<evidence type="ECO:0000313" key="2">
    <source>
        <dbReference type="Proteomes" id="UP000611708"/>
    </source>
</evidence>
<evidence type="ECO:0000313" key="1">
    <source>
        <dbReference type="EMBL" id="MBF9196987.1"/>
    </source>
</evidence>
<organism evidence="1 2">
    <name type="scientific">Microvirga terrestris</name>
    <dbReference type="NCBI Taxonomy" id="2791024"/>
    <lineage>
        <taxon>Bacteria</taxon>
        <taxon>Pseudomonadati</taxon>
        <taxon>Pseudomonadota</taxon>
        <taxon>Alphaproteobacteria</taxon>
        <taxon>Hyphomicrobiales</taxon>
        <taxon>Methylobacteriaceae</taxon>
        <taxon>Microvirga</taxon>
    </lineage>
</organism>